<accession>A0A7I7Y5F9</accession>
<dbReference type="RefSeq" id="WP_207576325.1">
    <property type="nucleotide sequence ID" value="NZ_LQOQ01000023.1"/>
</dbReference>
<organism evidence="1 2">
    <name type="scientific">Mycolicibacterium confluentis</name>
    <dbReference type="NCBI Taxonomy" id="28047"/>
    <lineage>
        <taxon>Bacteria</taxon>
        <taxon>Bacillati</taxon>
        <taxon>Actinomycetota</taxon>
        <taxon>Actinomycetes</taxon>
        <taxon>Mycobacteriales</taxon>
        <taxon>Mycobacteriaceae</taxon>
        <taxon>Mycolicibacterium</taxon>
    </lineage>
</organism>
<dbReference type="Gene3D" id="3.10.450.50">
    <property type="match status" value="1"/>
</dbReference>
<protein>
    <recommendedName>
        <fullName evidence="3">Ketosteroid isomerase</fullName>
    </recommendedName>
</protein>
<keyword evidence="2" id="KW-1185">Reference proteome</keyword>
<evidence type="ECO:0000313" key="2">
    <source>
        <dbReference type="Proteomes" id="UP000466931"/>
    </source>
</evidence>
<dbReference type="PANTHER" id="PTHR38436">
    <property type="entry name" value="POLYKETIDE CYCLASE SNOAL-LIKE DOMAIN"/>
    <property type="match status" value="1"/>
</dbReference>
<proteinExistence type="predicted"/>
<dbReference type="EMBL" id="AP022612">
    <property type="protein sequence ID" value="BBZ36917.1"/>
    <property type="molecule type" value="Genomic_DNA"/>
</dbReference>
<dbReference type="GO" id="GO:0030638">
    <property type="term" value="P:polyketide metabolic process"/>
    <property type="evidence" value="ECO:0007669"/>
    <property type="project" value="InterPro"/>
</dbReference>
<reference evidence="1" key="1">
    <citation type="journal article" date="2019" name="Emerg. Microbes Infect.">
        <title>Comprehensive subspecies identification of 175 nontuberculous mycobacteria species based on 7547 genomic profiles.</title>
        <authorList>
            <person name="Matsumoto Y."/>
            <person name="Kinjo T."/>
            <person name="Motooka D."/>
            <person name="Nabeya D."/>
            <person name="Jung N."/>
            <person name="Uechi K."/>
            <person name="Horii T."/>
            <person name="Iida T."/>
            <person name="Fujita J."/>
            <person name="Nakamura S."/>
        </authorList>
    </citation>
    <scope>NUCLEOTIDE SEQUENCE [LARGE SCALE GENOMIC DNA]</scope>
    <source>
        <strain evidence="1">JCM 13671</strain>
    </source>
</reference>
<dbReference type="Pfam" id="PF07366">
    <property type="entry name" value="SnoaL"/>
    <property type="match status" value="1"/>
</dbReference>
<name>A0A7I7Y5F9_9MYCO</name>
<evidence type="ECO:0000313" key="1">
    <source>
        <dbReference type="EMBL" id="BBZ36917.1"/>
    </source>
</evidence>
<reference evidence="1" key="2">
    <citation type="submission" date="2020-02" db="EMBL/GenBank/DDBJ databases">
        <authorList>
            <person name="Matsumoto Y."/>
            <person name="Motooka D."/>
            <person name="Nakamura S."/>
        </authorList>
    </citation>
    <scope>NUCLEOTIDE SEQUENCE</scope>
    <source>
        <strain evidence="1">JCM 13671</strain>
    </source>
</reference>
<dbReference type="InterPro" id="IPR009959">
    <property type="entry name" value="Cyclase_SnoaL-like"/>
</dbReference>
<dbReference type="SUPFAM" id="SSF54427">
    <property type="entry name" value="NTF2-like"/>
    <property type="match status" value="1"/>
</dbReference>
<evidence type="ECO:0008006" key="3">
    <source>
        <dbReference type="Google" id="ProtNLM"/>
    </source>
</evidence>
<gene>
    <name evidence="1" type="ORF">MCNF_55220</name>
</gene>
<dbReference type="Proteomes" id="UP000466931">
    <property type="component" value="Chromosome"/>
</dbReference>
<dbReference type="PANTHER" id="PTHR38436:SF1">
    <property type="entry name" value="ESTER CYCLASE"/>
    <property type="match status" value="1"/>
</dbReference>
<dbReference type="InterPro" id="IPR032710">
    <property type="entry name" value="NTF2-like_dom_sf"/>
</dbReference>
<dbReference type="AlphaFoldDB" id="A0A7I7Y5F9"/>
<sequence length="142" mass="15217">MNTAPVLRELAEAFNAGDWSKLREMVSDDVVVVDIAAGGEISTGADAFVRGDQNWRNAFTDFAVEILSVVGDSTHAAGDFILRGTHTGPMPTPWGDIAATGRKVELPFAMFCEVVEGKVAVIRDHYNPALAMSQIGVEPNRA</sequence>